<keyword evidence="4" id="KW-1185">Reference proteome</keyword>
<name>A0A2V4VNI7_PAEBA</name>
<evidence type="ECO:0000313" key="3">
    <source>
        <dbReference type="Proteomes" id="UP000247790"/>
    </source>
</evidence>
<evidence type="ECO:0000313" key="1">
    <source>
        <dbReference type="EMBL" id="PYE51401.1"/>
    </source>
</evidence>
<dbReference type="EMBL" id="QJSW01000002">
    <property type="protein sequence ID" value="PYE51401.1"/>
    <property type="molecule type" value="Genomic_DNA"/>
</dbReference>
<protein>
    <submittedName>
        <fullName evidence="1">Uncharacterized protein</fullName>
    </submittedName>
</protein>
<dbReference type="EMBL" id="CP054614">
    <property type="protein sequence ID" value="QKS55797.1"/>
    <property type="molecule type" value="Genomic_DNA"/>
</dbReference>
<evidence type="ECO:0000313" key="4">
    <source>
        <dbReference type="Proteomes" id="UP000509327"/>
    </source>
</evidence>
<gene>
    <name evidence="1" type="ORF">DFQ00_102195</name>
    <name evidence="2" type="ORF">HUB98_05290</name>
</gene>
<reference evidence="2 4" key="2">
    <citation type="submission" date="2020-06" db="EMBL/GenBank/DDBJ databases">
        <title>Complete genome of Paenibacillus barcinonensis KACC11450.</title>
        <authorList>
            <person name="Kim M."/>
            <person name="Park Y.-J."/>
            <person name="Shin J.-H."/>
        </authorList>
    </citation>
    <scope>NUCLEOTIDE SEQUENCE [LARGE SCALE GENOMIC DNA]</scope>
    <source>
        <strain evidence="2 4">KACC11450</strain>
    </source>
</reference>
<organism evidence="1 3">
    <name type="scientific">Paenibacillus barcinonensis</name>
    <dbReference type="NCBI Taxonomy" id="198119"/>
    <lineage>
        <taxon>Bacteria</taxon>
        <taxon>Bacillati</taxon>
        <taxon>Bacillota</taxon>
        <taxon>Bacilli</taxon>
        <taxon>Bacillales</taxon>
        <taxon>Paenibacillaceae</taxon>
        <taxon>Paenibacillus</taxon>
    </lineage>
</organism>
<proteinExistence type="predicted"/>
<sequence length="117" mass="13435">MTRTVQDVKFALHAIMDKLVGNHEEPFSTEEIETLIFAFESHILFDSVAHKFLPSLKGLHEIQEIAETDQAVDTFLGNEEKKEINHELVERSEMTKAILLSAIKEHILNDMRMRFGA</sequence>
<dbReference type="Proteomes" id="UP000509327">
    <property type="component" value="Chromosome"/>
</dbReference>
<reference evidence="1 3" key="1">
    <citation type="submission" date="2018-06" db="EMBL/GenBank/DDBJ databases">
        <title>Genomic Encyclopedia of Type Strains, Phase III (KMG-III): the genomes of soil and plant-associated and newly described type strains.</title>
        <authorList>
            <person name="Whitman W."/>
        </authorList>
    </citation>
    <scope>NUCLEOTIDE SEQUENCE [LARGE SCALE GENOMIC DNA]</scope>
    <source>
        <strain evidence="1 3">CECT 7022</strain>
    </source>
</reference>
<dbReference type="AlphaFoldDB" id="A0A2V4VNI7"/>
<evidence type="ECO:0000313" key="2">
    <source>
        <dbReference type="EMBL" id="QKS55797.1"/>
    </source>
</evidence>
<dbReference type="RefSeq" id="WP_110894432.1">
    <property type="nucleotide sequence ID" value="NZ_CP054614.1"/>
</dbReference>
<accession>A0A2V4VNI7</accession>
<dbReference type="Proteomes" id="UP000247790">
    <property type="component" value="Unassembled WGS sequence"/>
</dbReference>
<dbReference type="OrthoDB" id="2624231at2"/>